<feature type="transmembrane region" description="Helical" evidence="7">
    <location>
        <begin position="123"/>
        <end position="143"/>
    </location>
</feature>
<comment type="caution">
    <text evidence="9">The sequence shown here is derived from an EMBL/GenBank/DDBJ whole genome shotgun (WGS) entry which is preliminary data.</text>
</comment>
<evidence type="ECO:0000256" key="7">
    <source>
        <dbReference type="SAM" id="Phobius"/>
    </source>
</evidence>
<comment type="subcellular location">
    <subcellularLocation>
        <location evidence="1">Cell membrane</location>
        <topology evidence="1">Multi-pass membrane protein</topology>
    </subcellularLocation>
</comment>
<proteinExistence type="predicted"/>
<dbReference type="Gene3D" id="1.10.3720.10">
    <property type="entry name" value="MetI-like"/>
    <property type="match status" value="2"/>
</dbReference>
<name>A0A8J4SHE5_9STRA</name>
<sequence>MSFTNWDLFQSPEFIGVDNYKNLLTDDPIFWKSVGNTFFYALISIPLGMSISLWIAYYLNKKIKGITFFRILFYLPSVVPVVASSLLFIHLLAPTEGLINQGLALFGIQGPAWLLDPNWVKPALILMSLWGVGGGVVLLLAGMKGIPQELYEAAAIDGAKSSQSFFHITFPMLTPVIFFNLVTGMIGALQTFAQVFIVTAGGPDNASQMVVPYLFQNAFQFYKMGYASAIAWVLFIIIMALTLVVFLIITVITIVGSVLSASVVSYGFARIKARGSRFLFIVLLSTMMIPGEVTMVPQFIIFRHLDWINTFYPLIVPSFFAGAFNVFLIRQFVMSIPKSLDEAAMIDGMGHPGIYWKIIMPLTYPILSAIAIFSFSYNWGNFMGPLIYINDPEKMPLALGVQLLTTVGGGQMPPWNLVMIASLFLTIPMVLVYLFGQRYVYEANISGGSSGIK</sequence>
<evidence type="ECO:0000256" key="1">
    <source>
        <dbReference type="ARBA" id="ARBA00004651"/>
    </source>
</evidence>
<dbReference type="PROSITE" id="PS50928">
    <property type="entry name" value="ABC_TM1"/>
    <property type="match status" value="2"/>
</dbReference>
<feature type="transmembrane region" description="Helical" evidence="7">
    <location>
        <begin position="164"/>
        <end position="189"/>
    </location>
</feature>
<evidence type="ECO:0000259" key="8">
    <source>
        <dbReference type="PROSITE" id="PS50928"/>
    </source>
</evidence>
<dbReference type="InterPro" id="IPR000515">
    <property type="entry name" value="MetI-like"/>
</dbReference>
<evidence type="ECO:0000256" key="5">
    <source>
        <dbReference type="ARBA" id="ARBA00022989"/>
    </source>
</evidence>
<keyword evidence="4 7" id="KW-0812">Transmembrane</keyword>
<dbReference type="GO" id="GO:0005886">
    <property type="term" value="C:plasma membrane"/>
    <property type="evidence" value="ECO:0007669"/>
    <property type="project" value="UniProtKB-SubCell"/>
</dbReference>
<dbReference type="Proteomes" id="UP000702964">
    <property type="component" value="Unassembled WGS sequence"/>
</dbReference>
<feature type="transmembrane region" description="Helical" evidence="7">
    <location>
        <begin position="38"/>
        <end position="59"/>
    </location>
</feature>
<evidence type="ECO:0000256" key="3">
    <source>
        <dbReference type="ARBA" id="ARBA00022475"/>
    </source>
</evidence>
<feature type="transmembrane region" description="Helical" evidence="7">
    <location>
        <begin position="71"/>
        <end position="93"/>
    </location>
</feature>
<keyword evidence="3" id="KW-1003">Cell membrane</keyword>
<dbReference type="Pfam" id="PF00528">
    <property type="entry name" value="BPD_transp_1"/>
    <property type="match status" value="2"/>
</dbReference>
<evidence type="ECO:0000256" key="4">
    <source>
        <dbReference type="ARBA" id="ARBA00022692"/>
    </source>
</evidence>
<dbReference type="InterPro" id="IPR035906">
    <property type="entry name" value="MetI-like_sf"/>
</dbReference>
<dbReference type="InterPro" id="IPR051393">
    <property type="entry name" value="ABC_transporter_permease"/>
</dbReference>
<evidence type="ECO:0000313" key="10">
    <source>
        <dbReference type="Proteomes" id="UP000702964"/>
    </source>
</evidence>
<keyword evidence="2" id="KW-0813">Transport</keyword>
<feature type="transmembrane region" description="Helical" evidence="7">
    <location>
        <begin position="278"/>
        <end position="302"/>
    </location>
</feature>
<gene>
    <name evidence="9" type="ORF">G195_000543</name>
</gene>
<dbReference type="GO" id="GO:0055085">
    <property type="term" value="P:transmembrane transport"/>
    <property type="evidence" value="ECO:0007669"/>
    <property type="project" value="InterPro"/>
</dbReference>
<feature type="domain" description="ABC transmembrane type-1" evidence="8">
    <location>
        <begin position="243"/>
        <end position="436"/>
    </location>
</feature>
<dbReference type="PANTHER" id="PTHR30193:SF1">
    <property type="entry name" value="ABC TRANSPORTER PERMEASE PROTEIN YESP-RELATED"/>
    <property type="match status" value="1"/>
</dbReference>
<evidence type="ECO:0000313" key="9">
    <source>
        <dbReference type="EMBL" id="KAF4325859.1"/>
    </source>
</evidence>
<dbReference type="CDD" id="cd06261">
    <property type="entry name" value="TM_PBP2"/>
    <property type="match status" value="2"/>
</dbReference>
<evidence type="ECO:0000256" key="2">
    <source>
        <dbReference type="ARBA" id="ARBA00022448"/>
    </source>
</evidence>
<feature type="transmembrane region" description="Helical" evidence="7">
    <location>
        <begin position="314"/>
        <end position="333"/>
    </location>
</feature>
<feature type="transmembrane region" description="Helical" evidence="7">
    <location>
        <begin position="415"/>
        <end position="436"/>
    </location>
</feature>
<feature type="domain" description="ABC transmembrane type-1" evidence="8">
    <location>
        <begin position="34"/>
        <end position="245"/>
    </location>
</feature>
<reference evidence="9" key="1">
    <citation type="journal article" date="2015" name="Genom Data">
        <title>Draft genome sequences of Phytophthora kernoviae and Phytophthora ramorum lineage EU2 from Scotland.</title>
        <authorList>
            <person name="Sambles C."/>
            <person name="Schlenzig A."/>
            <person name="O'Neill P."/>
            <person name="Grant M."/>
            <person name="Studholme D.J."/>
        </authorList>
    </citation>
    <scope>NUCLEOTIDE SEQUENCE</scope>
    <source>
        <strain evidence="9">00238/432</strain>
    </source>
</reference>
<reference evidence="9" key="2">
    <citation type="submission" date="2020-02" db="EMBL/GenBank/DDBJ databases">
        <authorList>
            <person name="Studholme D.J."/>
        </authorList>
    </citation>
    <scope>NUCLEOTIDE SEQUENCE</scope>
    <source>
        <strain evidence="9">00238/432</strain>
    </source>
</reference>
<dbReference type="SUPFAM" id="SSF161098">
    <property type="entry name" value="MetI-like"/>
    <property type="match status" value="2"/>
</dbReference>
<organism evidence="9 10">
    <name type="scientific">Phytophthora kernoviae 00238/432</name>
    <dbReference type="NCBI Taxonomy" id="1284355"/>
    <lineage>
        <taxon>Eukaryota</taxon>
        <taxon>Sar</taxon>
        <taxon>Stramenopiles</taxon>
        <taxon>Oomycota</taxon>
        <taxon>Peronosporomycetes</taxon>
        <taxon>Peronosporales</taxon>
        <taxon>Peronosporaceae</taxon>
        <taxon>Phytophthora</taxon>
    </lineage>
</organism>
<dbReference type="AlphaFoldDB" id="A0A8J4SHE5"/>
<keyword evidence="5 7" id="KW-1133">Transmembrane helix</keyword>
<accession>A0A8J4SHE5</accession>
<keyword evidence="6 7" id="KW-0472">Membrane</keyword>
<feature type="transmembrane region" description="Helical" evidence="7">
    <location>
        <begin position="354"/>
        <end position="377"/>
    </location>
</feature>
<protein>
    <recommendedName>
        <fullName evidence="8">ABC transmembrane type-1 domain-containing protein</fullName>
    </recommendedName>
</protein>
<dbReference type="EMBL" id="AOFI03000002">
    <property type="protein sequence ID" value="KAF4325859.1"/>
    <property type="molecule type" value="Genomic_DNA"/>
</dbReference>
<evidence type="ECO:0000256" key="6">
    <source>
        <dbReference type="ARBA" id="ARBA00023136"/>
    </source>
</evidence>
<feature type="transmembrane region" description="Helical" evidence="7">
    <location>
        <begin position="229"/>
        <end position="258"/>
    </location>
</feature>
<dbReference type="PANTHER" id="PTHR30193">
    <property type="entry name" value="ABC TRANSPORTER PERMEASE PROTEIN"/>
    <property type="match status" value="1"/>
</dbReference>